<evidence type="ECO:0008006" key="2">
    <source>
        <dbReference type="Google" id="ProtNLM"/>
    </source>
</evidence>
<dbReference type="AlphaFoldDB" id="A0A6S6S0K3"/>
<protein>
    <recommendedName>
        <fullName evidence="2">SPOR domain-containing protein</fullName>
    </recommendedName>
</protein>
<gene>
    <name evidence="1" type="ORF">HELGO_WM2060</name>
</gene>
<accession>A0A6S6S0K3</accession>
<dbReference type="EMBL" id="CACVAX010000006">
    <property type="protein sequence ID" value="CAA6801901.1"/>
    <property type="molecule type" value="Genomic_DNA"/>
</dbReference>
<sequence>MIRLLVLLTLLLHVTHASSKKYFIQFGSFKNLKGLERSIAQLPSALRSHVVIVRSNSWYIPFAYYTSNKQALVPKLASYKRYFRDAHIAYSSYMLNHPLVRNYATQEKPQLASQRRYVPVVKPYKQPPLKYAPPVTRQAIPQYQNVAISEEDNILPPMTVSSPIVPVTSIVQNVVTTPTPVIVTQKVVRKQPEENDVFSNVQPKKYKNFSKQMLSGQHYYLAYKKTESNDDLLIKVTFGNHQVTYQPVIGEMKMTKANYMTEGDRLYMFTDAFTRNGSFSKLDEHRDKHFLVSSWANGKKLNTLRYYYKMNDAKEYLGLSTSDGLAEILSEGDYDAFFLDE</sequence>
<reference evidence="1" key="1">
    <citation type="submission" date="2020-01" db="EMBL/GenBank/DDBJ databases">
        <authorList>
            <person name="Meier V. D."/>
            <person name="Meier V D."/>
        </authorList>
    </citation>
    <scope>NUCLEOTIDE SEQUENCE</scope>
    <source>
        <strain evidence="1">HLG_WM_MAG_04</strain>
    </source>
</reference>
<evidence type="ECO:0000313" key="1">
    <source>
        <dbReference type="EMBL" id="CAA6801901.1"/>
    </source>
</evidence>
<organism evidence="1">
    <name type="scientific">uncultured Sulfurovum sp</name>
    <dbReference type="NCBI Taxonomy" id="269237"/>
    <lineage>
        <taxon>Bacteria</taxon>
        <taxon>Pseudomonadati</taxon>
        <taxon>Campylobacterota</taxon>
        <taxon>Epsilonproteobacteria</taxon>
        <taxon>Campylobacterales</taxon>
        <taxon>Sulfurovaceae</taxon>
        <taxon>Sulfurovum</taxon>
        <taxon>environmental samples</taxon>
    </lineage>
</organism>
<name>A0A6S6S0K3_9BACT</name>
<proteinExistence type="predicted"/>